<keyword evidence="5 10" id="KW-0560">Oxidoreductase</keyword>
<dbReference type="PROSITE" id="PS00435">
    <property type="entry name" value="PEROXIDASE_1"/>
    <property type="match status" value="1"/>
</dbReference>
<dbReference type="Pfam" id="PF00141">
    <property type="entry name" value="peroxidase"/>
    <property type="match status" value="2"/>
</dbReference>
<comment type="catalytic activity">
    <reaction evidence="8 10">
        <text>2 H2O2 = O2 + 2 H2O</text>
        <dbReference type="Rhea" id="RHEA:20309"/>
        <dbReference type="ChEBI" id="CHEBI:15377"/>
        <dbReference type="ChEBI" id="CHEBI:15379"/>
        <dbReference type="ChEBI" id="CHEBI:16240"/>
        <dbReference type="EC" id="1.11.1.21"/>
    </reaction>
</comment>
<dbReference type="KEGG" id="pti:PHATR_18572"/>
<sequence>MGSDSKCPFAPKMNKAASANSYWWPDNINLKILNQQGANNPDPSFNYKEAFRELDVEMVKRDVNKMLTTSQDWWPADWGHYGPFMIRMAWHAAGTYRISDGRGGANTANQRFAPLNSWPDNANLDKARRLMWPVKQKYGRKLSWGDLMMLTGNQALEIMGLKTIGFAFGREDIYSPEDDVYWGPEKEMLSNDRFDENGDIKRPLGASEMGLIYVNPEGHDNEPNPTKSAHDIRQTFRNMAMDDYETVALIAGGHTFGKTHGAAPVSHQGPEPEGASIEHQQLGYLSDYGTGKGKDTTTSGLEGAWTETPIQWDMNYFKNLFEYEWEVHKGPGGRHQWRPTDKSTFEMVPDAHEKGKKNPPMMFTTDISLKIDPIYGPISRHFYHHPDEFSAAFAKAWYKLLHRDMGPVSRCLGSDVPEPQLWQDPIPSLDHELIDDEDVAKLKKQILGSTGIAGKILGSSGPCVSELVKVAWGSACTYRGTDHRGGANGARIRLAPQNTWKVNDPEELKRVLEHLEQIQLDFNEQQKGSNKRVSLADLIVLGGCAAIEYAAKNAGNDINIPFSPGRTDASSEQTVAESFDALEPSADGFRNYLKEGQSAKPEELLLNHAHLLTLTSPEMTVLLGGLRVLKANTGNSEMGVFTKNPETLTNDFFVNLLDINTTWSSVEQDKNLFDGLEYGTGKLNWKASRFDLIFGSNSELRAIAEYYGSDDSNEVFLKDFVKAWTKVMELDRFDLK</sequence>
<dbReference type="PROSITE" id="PS50873">
    <property type="entry name" value="PEROXIDASE_4"/>
    <property type="match status" value="1"/>
</dbReference>
<feature type="domain" description="Plant heme peroxidase family profile" evidence="11">
    <location>
        <begin position="142"/>
        <end position="400"/>
    </location>
</feature>
<dbReference type="OrthoDB" id="407695at2759"/>
<dbReference type="NCBIfam" id="TIGR00198">
    <property type="entry name" value="cat_per_HPI"/>
    <property type="match status" value="1"/>
</dbReference>
<reference evidence="12 13" key="1">
    <citation type="journal article" date="2008" name="Nature">
        <title>The Phaeodactylum genome reveals the evolutionary history of diatom genomes.</title>
        <authorList>
            <person name="Bowler C."/>
            <person name="Allen A.E."/>
            <person name="Badger J.H."/>
            <person name="Grimwood J."/>
            <person name="Jabbari K."/>
            <person name="Kuo A."/>
            <person name="Maheswari U."/>
            <person name="Martens C."/>
            <person name="Maumus F."/>
            <person name="Otillar R.P."/>
            <person name="Rayko E."/>
            <person name="Salamov A."/>
            <person name="Vandepoele K."/>
            <person name="Beszteri B."/>
            <person name="Gruber A."/>
            <person name="Heijde M."/>
            <person name="Katinka M."/>
            <person name="Mock T."/>
            <person name="Valentin K."/>
            <person name="Verret F."/>
            <person name="Berges J.A."/>
            <person name="Brownlee C."/>
            <person name="Cadoret J.P."/>
            <person name="Chiovitti A."/>
            <person name="Choi C.J."/>
            <person name="Coesel S."/>
            <person name="De Martino A."/>
            <person name="Detter J.C."/>
            <person name="Durkin C."/>
            <person name="Falciatore A."/>
            <person name="Fournet J."/>
            <person name="Haruta M."/>
            <person name="Huysman M.J."/>
            <person name="Jenkins B.D."/>
            <person name="Jiroutova K."/>
            <person name="Jorgensen R.E."/>
            <person name="Joubert Y."/>
            <person name="Kaplan A."/>
            <person name="Kroger N."/>
            <person name="Kroth P.G."/>
            <person name="La Roche J."/>
            <person name="Lindquist E."/>
            <person name="Lommer M."/>
            <person name="Martin-Jezequel V."/>
            <person name="Lopez P.J."/>
            <person name="Lucas S."/>
            <person name="Mangogna M."/>
            <person name="McGinnis K."/>
            <person name="Medlin L.K."/>
            <person name="Montsant A."/>
            <person name="Oudot-Le Secq M.P."/>
            <person name="Napoli C."/>
            <person name="Obornik M."/>
            <person name="Parker M.S."/>
            <person name="Petit J.L."/>
            <person name="Porcel B.M."/>
            <person name="Poulsen N."/>
            <person name="Robison M."/>
            <person name="Rychlewski L."/>
            <person name="Rynearson T.A."/>
            <person name="Schmutz J."/>
            <person name="Shapiro H."/>
            <person name="Siaut M."/>
            <person name="Stanley M."/>
            <person name="Sussman M.R."/>
            <person name="Taylor A.R."/>
            <person name="Vardi A."/>
            <person name="von Dassow P."/>
            <person name="Vyverman W."/>
            <person name="Willis A."/>
            <person name="Wyrwicz L.S."/>
            <person name="Rokhsar D.S."/>
            <person name="Weissenbach J."/>
            <person name="Armbrust E.V."/>
            <person name="Green B.R."/>
            <person name="Van de Peer Y."/>
            <person name="Grigoriev I.V."/>
        </authorList>
    </citation>
    <scope>NUCLEOTIDE SEQUENCE [LARGE SCALE GENOMIC DNA]</scope>
    <source>
        <strain evidence="12 13">CCAP 1055/1</strain>
    </source>
</reference>
<dbReference type="InParanoid" id="B5Y4Y9"/>
<organism evidence="12 13">
    <name type="scientific">Phaeodactylum tricornutum (strain CCAP 1055/1)</name>
    <dbReference type="NCBI Taxonomy" id="556484"/>
    <lineage>
        <taxon>Eukaryota</taxon>
        <taxon>Sar</taxon>
        <taxon>Stramenopiles</taxon>
        <taxon>Ochrophyta</taxon>
        <taxon>Bacillariophyta</taxon>
        <taxon>Bacillariophyceae</taxon>
        <taxon>Bacillariophycidae</taxon>
        <taxon>Naviculales</taxon>
        <taxon>Phaeodactylaceae</taxon>
        <taxon>Phaeodactylum</taxon>
    </lineage>
</organism>
<dbReference type="InterPro" id="IPR010255">
    <property type="entry name" value="Haem_peroxidase_sf"/>
</dbReference>
<evidence type="ECO:0000256" key="7">
    <source>
        <dbReference type="ARBA" id="ARBA00023324"/>
    </source>
</evidence>
<evidence type="ECO:0000256" key="2">
    <source>
        <dbReference type="ARBA" id="ARBA00022559"/>
    </source>
</evidence>
<dbReference type="PRINTS" id="PR00458">
    <property type="entry name" value="PEROXIDASE"/>
</dbReference>
<dbReference type="EMBL" id="CP001142">
    <property type="protein sequence ID" value="ACI65560.1"/>
    <property type="molecule type" value="Genomic_DNA"/>
</dbReference>
<keyword evidence="3 10" id="KW-0349">Heme</keyword>
<dbReference type="PRINTS" id="PR00460">
    <property type="entry name" value="BPEROXIDASE"/>
</dbReference>
<dbReference type="EC" id="1.11.1.21" evidence="10"/>
<accession>B5Y4Y9</accession>
<evidence type="ECO:0000256" key="3">
    <source>
        <dbReference type="ARBA" id="ARBA00022617"/>
    </source>
</evidence>
<dbReference type="InterPro" id="IPR000763">
    <property type="entry name" value="Catalase_peroxidase"/>
</dbReference>
<dbReference type="GO" id="GO:0070301">
    <property type="term" value="P:cellular response to hydrogen peroxide"/>
    <property type="evidence" value="ECO:0007669"/>
    <property type="project" value="TreeGrafter"/>
</dbReference>
<keyword evidence="6 10" id="KW-0408">Iron</keyword>
<evidence type="ECO:0000256" key="6">
    <source>
        <dbReference type="ARBA" id="ARBA00023004"/>
    </source>
</evidence>
<dbReference type="Gene3D" id="1.10.520.10">
    <property type="match status" value="2"/>
</dbReference>
<dbReference type="HOGENOM" id="CLU_025424_2_0_1"/>
<dbReference type="CDD" id="cd00649">
    <property type="entry name" value="catalase_peroxidase_1"/>
    <property type="match status" value="1"/>
</dbReference>
<evidence type="ECO:0000256" key="10">
    <source>
        <dbReference type="RuleBase" id="RU003451"/>
    </source>
</evidence>
<keyword evidence="13" id="KW-1185">Reference proteome</keyword>
<dbReference type="CDD" id="cd08200">
    <property type="entry name" value="catalase_peroxidase_2"/>
    <property type="match status" value="1"/>
</dbReference>
<dbReference type="Proteomes" id="UP000000759">
    <property type="component" value="Chromosome 3"/>
</dbReference>
<dbReference type="GeneID" id="7204390"/>
<keyword evidence="7 10" id="KW-0376">Hydrogen peroxide</keyword>
<keyword evidence="2 10" id="KW-0575">Peroxidase</keyword>
<comment type="cofactor">
    <cofactor evidence="1 10">
        <name>heme b</name>
        <dbReference type="ChEBI" id="CHEBI:60344"/>
    </cofactor>
</comment>
<name>B5Y4Y9_PHATC</name>
<dbReference type="PROSITE" id="PS00436">
    <property type="entry name" value="PEROXIDASE_2"/>
    <property type="match status" value="1"/>
</dbReference>
<dbReference type="GO" id="GO:0004096">
    <property type="term" value="F:catalase activity"/>
    <property type="evidence" value="ECO:0007669"/>
    <property type="project" value="InterPro"/>
</dbReference>
<dbReference type="RefSeq" id="XP_002186090.1">
    <property type="nucleotide sequence ID" value="XM_002186054.1"/>
</dbReference>
<dbReference type="SUPFAM" id="SSF48113">
    <property type="entry name" value="Heme-dependent peroxidases"/>
    <property type="match status" value="2"/>
</dbReference>
<evidence type="ECO:0000256" key="5">
    <source>
        <dbReference type="ARBA" id="ARBA00023002"/>
    </source>
</evidence>
<gene>
    <name evidence="12" type="ORF">PHATR_18572</name>
</gene>
<keyword evidence="4 10" id="KW-0479">Metal-binding</keyword>
<dbReference type="InterPro" id="IPR019793">
    <property type="entry name" value="Peroxidases_heam-ligand_BS"/>
</dbReference>
<dbReference type="InterPro" id="IPR019794">
    <property type="entry name" value="Peroxidases_AS"/>
</dbReference>
<dbReference type="PaxDb" id="2850-Phatr18572"/>
<dbReference type="InterPro" id="IPR002016">
    <property type="entry name" value="Haem_peroxidase"/>
</dbReference>
<dbReference type="AlphaFoldDB" id="B5Y4Y9"/>
<dbReference type="GO" id="GO:0046872">
    <property type="term" value="F:metal ion binding"/>
    <property type="evidence" value="ECO:0007669"/>
    <property type="project" value="UniProtKB-KW"/>
</dbReference>
<evidence type="ECO:0000313" key="12">
    <source>
        <dbReference type="EMBL" id="ACI65560.1"/>
    </source>
</evidence>
<dbReference type="GO" id="GO:0042744">
    <property type="term" value="P:hydrogen peroxide catabolic process"/>
    <property type="evidence" value="ECO:0007669"/>
    <property type="project" value="UniProtKB-KW"/>
</dbReference>
<evidence type="ECO:0000256" key="9">
    <source>
        <dbReference type="ARBA" id="ARBA00051651"/>
    </source>
</evidence>
<dbReference type="eggNOG" id="ENOG502QTDY">
    <property type="taxonomic scope" value="Eukaryota"/>
</dbReference>
<reference evidence="13" key="2">
    <citation type="submission" date="2008-08" db="EMBL/GenBank/DDBJ databases">
        <authorList>
            <consortium name="Diatom Consortium"/>
            <person name="Grigoriev I."/>
            <person name="Grimwood J."/>
            <person name="Kuo A."/>
            <person name="Otillar R.P."/>
            <person name="Salamov A."/>
            <person name="Detter J.C."/>
            <person name="Lindquist E."/>
            <person name="Shapiro H."/>
            <person name="Lucas S."/>
            <person name="Glavina del Rio T."/>
            <person name="Pitluck S."/>
            <person name="Rokhsar D."/>
            <person name="Bowler C."/>
        </authorList>
    </citation>
    <scope>GENOME REANNOTATION</scope>
    <source>
        <strain evidence="13">CCAP 1055/1</strain>
    </source>
</reference>
<proteinExistence type="inferred from homology"/>
<dbReference type="PANTHER" id="PTHR30555">
    <property type="entry name" value="HYDROPEROXIDASE I, BIFUNCTIONAL CATALASE-PEROXIDASE"/>
    <property type="match status" value="1"/>
</dbReference>
<comment type="catalytic activity">
    <reaction evidence="9 10">
        <text>H2O2 + AH2 = A + 2 H2O</text>
        <dbReference type="Rhea" id="RHEA:30275"/>
        <dbReference type="ChEBI" id="CHEBI:13193"/>
        <dbReference type="ChEBI" id="CHEBI:15377"/>
        <dbReference type="ChEBI" id="CHEBI:16240"/>
        <dbReference type="ChEBI" id="CHEBI:17499"/>
        <dbReference type="EC" id="1.11.1.21"/>
    </reaction>
</comment>
<dbReference type="NCBIfam" id="NF011635">
    <property type="entry name" value="PRK15061.1"/>
    <property type="match status" value="1"/>
</dbReference>
<dbReference type="FunFam" id="1.10.420.10:FF:000004">
    <property type="entry name" value="Catalase-peroxidase"/>
    <property type="match status" value="1"/>
</dbReference>
<evidence type="ECO:0000259" key="11">
    <source>
        <dbReference type="PROSITE" id="PS50873"/>
    </source>
</evidence>
<dbReference type="HAMAP" id="MF_01961">
    <property type="entry name" value="Catal_peroxid"/>
    <property type="match status" value="1"/>
</dbReference>
<evidence type="ECO:0000313" key="13">
    <source>
        <dbReference type="Proteomes" id="UP000000759"/>
    </source>
</evidence>
<dbReference type="GO" id="GO:0005829">
    <property type="term" value="C:cytosol"/>
    <property type="evidence" value="ECO:0007669"/>
    <property type="project" value="TreeGrafter"/>
</dbReference>
<evidence type="ECO:0000256" key="8">
    <source>
        <dbReference type="ARBA" id="ARBA00049145"/>
    </source>
</evidence>
<dbReference type="FunFam" id="1.10.520.10:FF:000002">
    <property type="entry name" value="Catalase-peroxidase"/>
    <property type="match status" value="1"/>
</dbReference>
<evidence type="ECO:0000256" key="1">
    <source>
        <dbReference type="ARBA" id="ARBA00001970"/>
    </source>
</evidence>
<dbReference type="Gene3D" id="1.10.420.10">
    <property type="entry name" value="Peroxidase, domain 2"/>
    <property type="match status" value="2"/>
</dbReference>
<dbReference type="GO" id="GO:0020037">
    <property type="term" value="F:heme binding"/>
    <property type="evidence" value="ECO:0007669"/>
    <property type="project" value="InterPro"/>
</dbReference>
<dbReference type="STRING" id="556484.B5Y4Y9"/>
<dbReference type="PANTHER" id="PTHR30555:SF0">
    <property type="entry name" value="CATALASE-PEROXIDASE"/>
    <property type="match status" value="1"/>
</dbReference>
<protein>
    <recommendedName>
        <fullName evidence="10">Catalase-peroxidase</fullName>
        <ecNumber evidence="10">1.11.1.21</ecNumber>
    </recommendedName>
</protein>
<evidence type="ECO:0000256" key="4">
    <source>
        <dbReference type="ARBA" id="ARBA00022723"/>
    </source>
</evidence>
<comment type="similarity">
    <text evidence="10">Belongs to the peroxidase family. Peroxidase/catalase subfamily.</text>
</comment>